<evidence type="ECO:0000259" key="1">
    <source>
        <dbReference type="PROSITE" id="PS51819"/>
    </source>
</evidence>
<dbReference type="Gene3D" id="3.10.180.10">
    <property type="entry name" value="2,3-Dihydroxybiphenyl 1,2-Dioxygenase, domain 1"/>
    <property type="match status" value="1"/>
</dbReference>
<feature type="domain" description="VOC" evidence="1">
    <location>
        <begin position="4"/>
        <end position="128"/>
    </location>
</feature>
<dbReference type="PROSITE" id="PS51819">
    <property type="entry name" value="VOC"/>
    <property type="match status" value="1"/>
</dbReference>
<accession>A0A382H4C1</accession>
<organism evidence="2">
    <name type="scientific">marine metagenome</name>
    <dbReference type="NCBI Taxonomy" id="408172"/>
    <lineage>
        <taxon>unclassified sequences</taxon>
        <taxon>metagenomes</taxon>
        <taxon>ecological metagenomes</taxon>
    </lineage>
</organism>
<dbReference type="SUPFAM" id="SSF54593">
    <property type="entry name" value="Glyoxalase/Bleomycin resistance protein/Dihydroxybiphenyl dioxygenase"/>
    <property type="match status" value="1"/>
</dbReference>
<proteinExistence type="predicted"/>
<dbReference type="InterPro" id="IPR029068">
    <property type="entry name" value="Glyas_Bleomycin-R_OHBP_Dase"/>
</dbReference>
<sequence>MPFNVNHIHIKSSDPMKTAEWFIKAFNVKIVADDVRPVGDRFIKTMTEGGLAINISSERTGETLGPADADPHYGLEHFGFDTDDMDADIARLEGLGAVLKEGPIPNPNGSSIAFISAPGDIRIELIKAAP</sequence>
<dbReference type="Pfam" id="PF00903">
    <property type="entry name" value="Glyoxalase"/>
    <property type="match status" value="1"/>
</dbReference>
<dbReference type="InterPro" id="IPR004360">
    <property type="entry name" value="Glyas_Fos-R_dOase_dom"/>
</dbReference>
<name>A0A382H4C1_9ZZZZ</name>
<evidence type="ECO:0000313" key="2">
    <source>
        <dbReference type="EMBL" id="SVB81985.1"/>
    </source>
</evidence>
<reference evidence="2" key="1">
    <citation type="submission" date="2018-05" db="EMBL/GenBank/DDBJ databases">
        <authorList>
            <person name="Lanie J.A."/>
            <person name="Ng W.-L."/>
            <person name="Kazmierczak K.M."/>
            <person name="Andrzejewski T.M."/>
            <person name="Davidsen T.M."/>
            <person name="Wayne K.J."/>
            <person name="Tettelin H."/>
            <person name="Glass J.I."/>
            <person name="Rusch D."/>
            <person name="Podicherti R."/>
            <person name="Tsui H.-C.T."/>
            <person name="Winkler M.E."/>
        </authorList>
    </citation>
    <scope>NUCLEOTIDE SEQUENCE</scope>
</reference>
<dbReference type="InterPro" id="IPR037523">
    <property type="entry name" value="VOC_core"/>
</dbReference>
<dbReference type="AlphaFoldDB" id="A0A382H4C1"/>
<dbReference type="EMBL" id="UINC01059032">
    <property type="protein sequence ID" value="SVB81985.1"/>
    <property type="molecule type" value="Genomic_DNA"/>
</dbReference>
<protein>
    <recommendedName>
        <fullName evidence="1">VOC domain-containing protein</fullName>
    </recommendedName>
</protein>
<gene>
    <name evidence="2" type="ORF">METZ01_LOCUS234839</name>
</gene>